<organism evidence="1 2">
    <name type="scientific">Penicillium flavigenum</name>
    <dbReference type="NCBI Taxonomy" id="254877"/>
    <lineage>
        <taxon>Eukaryota</taxon>
        <taxon>Fungi</taxon>
        <taxon>Dikarya</taxon>
        <taxon>Ascomycota</taxon>
        <taxon>Pezizomycotina</taxon>
        <taxon>Eurotiomycetes</taxon>
        <taxon>Eurotiomycetidae</taxon>
        <taxon>Eurotiales</taxon>
        <taxon>Aspergillaceae</taxon>
        <taxon>Penicillium</taxon>
    </lineage>
</organism>
<proteinExistence type="predicted"/>
<dbReference type="Proteomes" id="UP000191342">
    <property type="component" value="Unassembled WGS sequence"/>
</dbReference>
<comment type="caution">
    <text evidence="1">The sequence shown here is derived from an EMBL/GenBank/DDBJ whole genome shotgun (WGS) entry which is preliminary data.</text>
</comment>
<protein>
    <submittedName>
        <fullName evidence="1">Uncharacterized protein</fullName>
    </submittedName>
</protein>
<keyword evidence="2" id="KW-1185">Reference proteome</keyword>
<dbReference type="AlphaFoldDB" id="A0A1V6S8F1"/>
<accession>A0A1V6S8F1</accession>
<evidence type="ECO:0000313" key="1">
    <source>
        <dbReference type="EMBL" id="OQE10050.1"/>
    </source>
</evidence>
<sequence length="113" mass="12281">MDQLADFLSSAHWRQTGQNTFFCDDSGLAEIWIKVAEYFPQQLKGCGLQAWKITGTTKMVEQKGFIKPVSGEGTIVGGEALTPDSSPVFFEKEVILSGSLLFILAIPQSPSPA</sequence>
<evidence type="ECO:0000313" key="2">
    <source>
        <dbReference type="Proteomes" id="UP000191342"/>
    </source>
</evidence>
<dbReference type="OrthoDB" id="4383258at2759"/>
<name>A0A1V6S8F1_9EURO</name>
<dbReference type="EMBL" id="MLQL01000097">
    <property type="protein sequence ID" value="OQE10050.1"/>
    <property type="molecule type" value="Genomic_DNA"/>
</dbReference>
<gene>
    <name evidence="1" type="ORF">PENFLA_c097G07660</name>
</gene>
<reference evidence="2" key="1">
    <citation type="journal article" date="2017" name="Nat. Microbiol.">
        <title>Global analysis of biosynthetic gene clusters reveals vast potential of secondary metabolite production in Penicillium species.</title>
        <authorList>
            <person name="Nielsen J.C."/>
            <person name="Grijseels S."/>
            <person name="Prigent S."/>
            <person name="Ji B."/>
            <person name="Dainat J."/>
            <person name="Nielsen K.F."/>
            <person name="Frisvad J.C."/>
            <person name="Workman M."/>
            <person name="Nielsen J."/>
        </authorList>
    </citation>
    <scope>NUCLEOTIDE SEQUENCE [LARGE SCALE GENOMIC DNA]</scope>
    <source>
        <strain evidence="2">IBT 14082</strain>
    </source>
</reference>